<protein>
    <recommendedName>
        <fullName evidence="7">AAA+ ATPase domain-containing protein</fullName>
    </recommendedName>
</protein>
<sequence length="448" mass="51981">MPNTKTVLSVVAASAVLIPSIANLCILSRRFSSQVTLVIEGYEQEYCYEKLFAATETYLGTKLAPSIQRIKASKREREKKPEIAIDIDQEIFYVFENVEVKWRLVLRKKSEFQNILQARLRSYELSFPKEHKEKVLNSYLPFILQQAESIKEDNKLREINCLRGLSWTTYTKIDHPMTFETIVMDERLKEEIIGDLNTFMKSKEYYRKIGKARKRGYLIYGPPGTGKSSLIAAMANLLNYSIHDWDLDAENFPVSEDIRSVLLHRLDKTILVIKDIDSTITVSTGRRGFEQQKEIQKQFGISYRLHAMLLKLLKFIDGLWLPRINELIIVVKTSKKERLDPALLVPGRMDMHIHMPYCTFSTFEQLAVRFLGFYHVELFQEIQGILEGVEVTPAEIVRELSKSTDSLQGVAKFLREKLEKDEQENYKKIESREKLEDHPEGSGEDRLT</sequence>
<evidence type="ECO:0000256" key="5">
    <source>
        <dbReference type="ARBA" id="ARBA00049360"/>
    </source>
</evidence>
<name>A0AAV1R0Z3_9ROSI</name>
<evidence type="ECO:0000259" key="7">
    <source>
        <dbReference type="SMART" id="SM00382"/>
    </source>
</evidence>
<dbReference type="Gene3D" id="3.40.50.300">
    <property type="entry name" value="P-loop containing nucleotide triphosphate hydrolases"/>
    <property type="match status" value="1"/>
</dbReference>
<gene>
    <name evidence="8" type="ORF">DCAF_LOCUS5387</name>
</gene>
<keyword evidence="4" id="KW-0460">Magnesium</keyword>
<dbReference type="Proteomes" id="UP001314170">
    <property type="component" value="Unassembled WGS sequence"/>
</dbReference>
<accession>A0AAV1R0Z3</accession>
<dbReference type="Pfam" id="PF14363">
    <property type="entry name" value="AAA_assoc"/>
    <property type="match status" value="1"/>
</dbReference>
<keyword evidence="9" id="KW-1185">Reference proteome</keyword>
<evidence type="ECO:0000256" key="6">
    <source>
        <dbReference type="SAM" id="MobiDB-lite"/>
    </source>
</evidence>
<dbReference type="InterPro" id="IPR058017">
    <property type="entry name" value="At3g28540-like_C"/>
</dbReference>
<dbReference type="Pfam" id="PF00004">
    <property type="entry name" value="AAA"/>
    <property type="match status" value="1"/>
</dbReference>
<evidence type="ECO:0000256" key="1">
    <source>
        <dbReference type="ARBA" id="ARBA00001946"/>
    </source>
</evidence>
<dbReference type="SMART" id="SM00382">
    <property type="entry name" value="AAA"/>
    <property type="match status" value="1"/>
</dbReference>
<dbReference type="InterPro" id="IPR027417">
    <property type="entry name" value="P-loop_NTPase"/>
</dbReference>
<dbReference type="Gene3D" id="6.10.280.40">
    <property type="match status" value="1"/>
</dbReference>
<dbReference type="GO" id="GO:0006950">
    <property type="term" value="P:response to stress"/>
    <property type="evidence" value="ECO:0007669"/>
    <property type="project" value="UniProtKB-ARBA"/>
</dbReference>
<evidence type="ECO:0000256" key="4">
    <source>
        <dbReference type="ARBA" id="ARBA00022842"/>
    </source>
</evidence>
<dbReference type="SUPFAM" id="SSF52540">
    <property type="entry name" value="P-loop containing nucleoside triphosphate hydrolases"/>
    <property type="match status" value="1"/>
</dbReference>
<organism evidence="8 9">
    <name type="scientific">Dovyalis caffra</name>
    <dbReference type="NCBI Taxonomy" id="77055"/>
    <lineage>
        <taxon>Eukaryota</taxon>
        <taxon>Viridiplantae</taxon>
        <taxon>Streptophyta</taxon>
        <taxon>Embryophyta</taxon>
        <taxon>Tracheophyta</taxon>
        <taxon>Spermatophyta</taxon>
        <taxon>Magnoliopsida</taxon>
        <taxon>eudicotyledons</taxon>
        <taxon>Gunneridae</taxon>
        <taxon>Pentapetalae</taxon>
        <taxon>rosids</taxon>
        <taxon>fabids</taxon>
        <taxon>Malpighiales</taxon>
        <taxon>Salicaceae</taxon>
        <taxon>Flacourtieae</taxon>
        <taxon>Dovyalis</taxon>
    </lineage>
</organism>
<feature type="region of interest" description="Disordered" evidence="6">
    <location>
        <begin position="425"/>
        <end position="448"/>
    </location>
</feature>
<dbReference type="InterPro" id="IPR003959">
    <property type="entry name" value="ATPase_AAA_core"/>
</dbReference>
<dbReference type="InterPro" id="IPR050747">
    <property type="entry name" value="Mitochondrial_chaperone_BCS1"/>
</dbReference>
<dbReference type="AlphaFoldDB" id="A0AAV1R0Z3"/>
<proteinExistence type="inferred from homology"/>
<evidence type="ECO:0000313" key="8">
    <source>
        <dbReference type="EMBL" id="CAK7327672.1"/>
    </source>
</evidence>
<dbReference type="PANTHER" id="PTHR23070">
    <property type="entry name" value="BCS1 AAA-TYPE ATPASE"/>
    <property type="match status" value="1"/>
</dbReference>
<evidence type="ECO:0000313" key="9">
    <source>
        <dbReference type="Proteomes" id="UP001314170"/>
    </source>
</evidence>
<evidence type="ECO:0000256" key="3">
    <source>
        <dbReference type="ARBA" id="ARBA00022801"/>
    </source>
</evidence>
<dbReference type="GO" id="GO:0005524">
    <property type="term" value="F:ATP binding"/>
    <property type="evidence" value="ECO:0007669"/>
    <property type="project" value="InterPro"/>
</dbReference>
<reference evidence="8 9" key="1">
    <citation type="submission" date="2024-01" db="EMBL/GenBank/DDBJ databases">
        <authorList>
            <person name="Waweru B."/>
        </authorList>
    </citation>
    <scope>NUCLEOTIDE SEQUENCE [LARGE SCALE GENOMIC DNA]</scope>
</reference>
<dbReference type="EMBL" id="CAWUPB010000858">
    <property type="protein sequence ID" value="CAK7327672.1"/>
    <property type="molecule type" value="Genomic_DNA"/>
</dbReference>
<comment type="cofactor">
    <cofactor evidence="1">
        <name>Mg(2+)</name>
        <dbReference type="ChEBI" id="CHEBI:18420"/>
    </cofactor>
</comment>
<dbReference type="GO" id="GO:0016887">
    <property type="term" value="F:ATP hydrolysis activity"/>
    <property type="evidence" value="ECO:0007669"/>
    <property type="project" value="InterPro"/>
</dbReference>
<dbReference type="InterPro" id="IPR025753">
    <property type="entry name" value="AAA_N_dom"/>
</dbReference>
<keyword evidence="3" id="KW-0378">Hydrolase</keyword>
<feature type="domain" description="AAA+ ATPase" evidence="7">
    <location>
        <begin position="213"/>
        <end position="359"/>
    </location>
</feature>
<dbReference type="InterPro" id="IPR003593">
    <property type="entry name" value="AAA+_ATPase"/>
</dbReference>
<comment type="similarity">
    <text evidence="2">Belongs to the AAA ATPase family. BCS1 subfamily.</text>
</comment>
<dbReference type="Pfam" id="PF25568">
    <property type="entry name" value="AAA_lid_At3g28540"/>
    <property type="match status" value="1"/>
</dbReference>
<comment type="catalytic activity">
    <reaction evidence="5">
        <text>ATP + H2O = ADP + phosphate + H(+)</text>
        <dbReference type="Rhea" id="RHEA:13065"/>
        <dbReference type="ChEBI" id="CHEBI:15377"/>
        <dbReference type="ChEBI" id="CHEBI:15378"/>
        <dbReference type="ChEBI" id="CHEBI:30616"/>
        <dbReference type="ChEBI" id="CHEBI:43474"/>
        <dbReference type="ChEBI" id="CHEBI:456216"/>
    </reaction>
</comment>
<evidence type="ECO:0000256" key="2">
    <source>
        <dbReference type="ARBA" id="ARBA00007448"/>
    </source>
</evidence>
<comment type="caution">
    <text evidence="8">The sequence shown here is derived from an EMBL/GenBank/DDBJ whole genome shotgun (WGS) entry which is preliminary data.</text>
</comment>